<dbReference type="Proteomes" id="UP001439008">
    <property type="component" value="Unassembled WGS sequence"/>
</dbReference>
<feature type="region of interest" description="Disordered" evidence="1">
    <location>
        <begin position="272"/>
        <end position="309"/>
    </location>
</feature>
<reference evidence="2 3" key="1">
    <citation type="journal article" date="2024" name="BMC Biol.">
        <title>Comparative genomics of Ascetosporea gives new insight into the evolutionary basis for animal parasitism in Rhizaria.</title>
        <authorList>
            <person name="Hiltunen Thoren M."/>
            <person name="Onut-Brannstrom I."/>
            <person name="Alfjorden A."/>
            <person name="Peckova H."/>
            <person name="Swords F."/>
            <person name="Hooper C."/>
            <person name="Holzer A.S."/>
            <person name="Bass D."/>
            <person name="Burki F."/>
        </authorList>
    </citation>
    <scope>NUCLEOTIDE SEQUENCE [LARGE SCALE GENOMIC DNA]</scope>
    <source>
        <strain evidence="2">20-A016</strain>
    </source>
</reference>
<evidence type="ECO:0000256" key="1">
    <source>
        <dbReference type="SAM" id="MobiDB-lite"/>
    </source>
</evidence>
<sequence>FNNIKFTISKYIAQHRKSNPALMANSFVFVPPKVFVSPYELITVQNAGDNPSDKPTYINPSAFYKFGDKSQHEFMSSPESNSIEEEINYSKAVADSIQKKAAENNKIDVKRNEMINGKDKTDARNNQNEPTPKKSENANRRKNRKSIKIPKQEIGSKGEISSMSDQDVKILQIFETGNMLLALPVNMFGAKIIPSEGAFTTFAKNNLPFSPLGRNPASPLSNQNDAAAAFYGQFKNRFFPNSQKTPASPVSQLKNLGQYTSNLTVRIPTSPLSQLAQSPSPPAEKTAPSFKPGAKVGLAGKSTVPPGARNIFRETFKPRTKIPAT</sequence>
<feature type="region of interest" description="Disordered" evidence="1">
    <location>
        <begin position="104"/>
        <end position="160"/>
    </location>
</feature>
<evidence type="ECO:0000313" key="3">
    <source>
        <dbReference type="Proteomes" id="UP001439008"/>
    </source>
</evidence>
<accession>A0ABV2AS13</accession>
<dbReference type="EMBL" id="JBDODL010002863">
    <property type="protein sequence ID" value="MES1922455.1"/>
    <property type="molecule type" value="Genomic_DNA"/>
</dbReference>
<protein>
    <submittedName>
        <fullName evidence="2">Uncharacterized protein</fullName>
    </submittedName>
</protein>
<name>A0ABV2AS13_9EUKA</name>
<keyword evidence="3" id="KW-1185">Reference proteome</keyword>
<gene>
    <name evidence="2" type="ORF">MHBO_003970</name>
</gene>
<feature type="non-terminal residue" evidence="2">
    <location>
        <position position="325"/>
    </location>
</feature>
<feature type="non-terminal residue" evidence="2">
    <location>
        <position position="1"/>
    </location>
</feature>
<feature type="compositionally biased region" description="Basic and acidic residues" evidence="1">
    <location>
        <begin position="104"/>
        <end position="123"/>
    </location>
</feature>
<organism evidence="2 3">
    <name type="scientific">Bonamia ostreae</name>
    <dbReference type="NCBI Taxonomy" id="126728"/>
    <lineage>
        <taxon>Eukaryota</taxon>
        <taxon>Sar</taxon>
        <taxon>Rhizaria</taxon>
        <taxon>Endomyxa</taxon>
        <taxon>Ascetosporea</taxon>
        <taxon>Haplosporida</taxon>
        <taxon>Bonamia</taxon>
    </lineage>
</organism>
<comment type="caution">
    <text evidence="2">The sequence shown here is derived from an EMBL/GenBank/DDBJ whole genome shotgun (WGS) entry which is preliminary data.</text>
</comment>
<proteinExistence type="predicted"/>
<evidence type="ECO:0000313" key="2">
    <source>
        <dbReference type="EMBL" id="MES1922455.1"/>
    </source>
</evidence>